<keyword evidence="1" id="KW-0677">Repeat</keyword>
<dbReference type="PANTHER" id="PTHR33463">
    <property type="entry name" value="NB-ARC DOMAIN-CONTAINING PROTEIN-RELATED"/>
    <property type="match status" value="1"/>
</dbReference>
<proteinExistence type="predicted"/>
<dbReference type="Gene3D" id="3.80.10.10">
    <property type="entry name" value="Ribonuclease Inhibitor"/>
    <property type="match status" value="4"/>
</dbReference>
<sequence>MGEGQTLSERRGSFLHWTKLPPLEEKVEKWSKEYPVMWNVGIGPTASFVRTLTRLLFERCQDIFGPYDHIIHVRLAPTVAADGAAAQRWLAVQALMEMARALQVPHIDDKLLKLKQLAAEESYYGYGTTTENLVLEAFGRKYFYEFGSGLSLCLDDPKFDLEPVMSLVLESTLAVLRQKRYLVLVENLHVPVSLDVLAFLMGKRPSVFQLDTWLISTTSKDVCVKGSYSDTSYWHTLRSNYYHALPFDDLNVHDWVLLIKEALQDAAGSIRNALQHQNKFSTLNKRDDKFWLPVALHCLYYAILYHPLPGSAGLQASSGTISSSSITSDELVRCWVTEDLLFSLTSPTDIPETTGKKQSSYRSAYEAGKVVMQALQEYSLLPIYSISIPTSSTSSTASTSASSPKNAVTGISQLAVGVTRLKQDELFDPGKNSRLRWVSFMNDGGRHISWDWRESQAKFIYGEITMSSLILRGCSNVSTFPFEQVLNHRLRVLDLSYTPINSLPHWFSRLLNLHLLSLRGCSLLKTLSPRPPGSKEKSPPLAHLGQLEVLDMNGVPLVELNEQDGGNKRKLHYLDLSGSRITTLPSEFFIEMTNLEELILGNCSNLQQLPTSLAKLSTLLILHVEGTRITSFQEDMFEAMRRLHTLKLINNMLLMSLPSSLSKANGLKELHICNCNNLRLEFLWELVLCLEDLYIQAWEALEYIKINGHPNLRTFSLSGPWIRCLSLRGCSKLKIVNFSDDLMSLEDVDLSRTAIEEVPHSLPNLPQLRMLLLLNVPCFKRFPWHQLVRFPKVFYLDHCADDDKQCPNLSCQQETSADGSSPKKSTINTCEININDSRMFYSFNTDVATQVEKGKLMQSFSVQIKPRSVRGNNPRNKEIEVCTNIHRLLPYGDVHYSEAATIVPMMNLRPRQCHVDISATNQHPNGLRNLLNVTNSIFITDDDSVRCLTDLNYSLMSLEECQLQHCHRMTVVFRMSSEAPGVLPSLRTLQVSNLKNLLSFIELTKTHTMFSRFPMFSTLKLLKHIHLEHCPRLEKIFPCSLSLPMLESLVILFCPNLKTVFYERSNYAVAPSPLPNIKNIYLQELPQLLHIHENIRFRSKMPKWQELFVRGCQSLRNLPLLKKEYPNSKVKVCGEGDWYDKLHLILPEQHGYYLLVPPQEFALRKKSVIIKSYLR</sequence>
<evidence type="ECO:0000313" key="5">
    <source>
        <dbReference type="Proteomes" id="UP001497457"/>
    </source>
</evidence>
<feature type="domain" description="Disease resistance protein At4g27190-like leucine-rich repeats" evidence="2">
    <location>
        <begin position="1019"/>
        <end position="1118"/>
    </location>
</feature>
<keyword evidence="5" id="KW-1185">Reference proteome</keyword>
<dbReference type="SUPFAM" id="SSF52047">
    <property type="entry name" value="RNI-like"/>
    <property type="match status" value="1"/>
</dbReference>
<dbReference type="InterPro" id="IPR055414">
    <property type="entry name" value="LRR_R13L4/SHOC2-like"/>
</dbReference>
<protein>
    <recommendedName>
        <fullName evidence="6">Disease resistance protein</fullName>
    </recommendedName>
</protein>
<organism evidence="4 5">
    <name type="scientific">Urochloa decumbens</name>
    <dbReference type="NCBI Taxonomy" id="240449"/>
    <lineage>
        <taxon>Eukaryota</taxon>
        <taxon>Viridiplantae</taxon>
        <taxon>Streptophyta</taxon>
        <taxon>Embryophyta</taxon>
        <taxon>Tracheophyta</taxon>
        <taxon>Spermatophyta</taxon>
        <taxon>Magnoliopsida</taxon>
        <taxon>Liliopsida</taxon>
        <taxon>Poales</taxon>
        <taxon>Poaceae</taxon>
        <taxon>PACMAD clade</taxon>
        <taxon>Panicoideae</taxon>
        <taxon>Panicodae</taxon>
        <taxon>Paniceae</taxon>
        <taxon>Melinidinae</taxon>
        <taxon>Urochloa</taxon>
    </lineage>
</organism>
<feature type="domain" description="Disease resistance R13L4/SHOC-2-like LRR" evidence="3">
    <location>
        <begin position="536"/>
        <end position="729"/>
    </location>
</feature>
<dbReference type="InterPro" id="IPR032675">
    <property type="entry name" value="LRR_dom_sf"/>
</dbReference>
<evidence type="ECO:0000259" key="3">
    <source>
        <dbReference type="Pfam" id="PF23598"/>
    </source>
</evidence>
<reference evidence="5" key="1">
    <citation type="submission" date="2024-06" db="EMBL/GenBank/DDBJ databases">
        <authorList>
            <person name="Ryan C."/>
        </authorList>
    </citation>
    <scope>NUCLEOTIDE SEQUENCE [LARGE SCALE GENOMIC DNA]</scope>
</reference>
<accession>A0ABC9AYW9</accession>
<reference evidence="4 5" key="2">
    <citation type="submission" date="2024-10" db="EMBL/GenBank/DDBJ databases">
        <authorList>
            <person name="Ryan C."/>
        </authorList>
    </citation>
    <scope>NUCLEOTIDE SEQUENCE [LARGE SCALE GENOMIC DNA]</scope>
</reference>
<dbReference type="Pfam" id="PF23598">
    <property type="entry name" value="LRR_14"/>
    <property type="match status" value="1"/>
</dbReference>
<evidence type="ECO:0000313" key="4">
    <source>
        <dbReference type="EMBL" id="CAL4989273.1"/>
    </source>
</evidence>
<dbReference type="Proteomes" id="UP001497457">
    <property type="component" value="Chromosome 23rd"/>
</dbReference>
<dbReference type="InterPro" id="IPR050905">
    <property type="entry name" value="Plant_NBS-LRR"/>
</dbReference>
<dbReference type="EMBL" id="OZ075133">
    <property type="protein sequence ID" value="CAL4989273.1"/>
    <property type="molecule type" value="Genomic_DNA"/>
</dbReference>
<dbReference type="AlphaFoldDB" id="A0ABC9AYW9"/>
<name>A0ABC9AYW9_9POAL</name>
<evidence type="ECO:0008006" key="6">
    <source>
        <dbReference type="Google" id="ProtNLM"/>
    </source>
</evidence>
<dbReference type="InterPro" id="IPR057135">
    <property type="entry name" value="At4g27190-like_LRR"/>
</dbReference>
<dbReference type="PANTHER" id="PTHR33463:SF22">
    <property type="entry name" value="NB-ARC DOMAIN-CONTAINING PROTEIN"/>
    <property type="match status" value="1"/>
</dbReference>
<dbReference type="SUPFAM" id="SSF52058">
    <property type="entry name" value="L domain-like"/>
    <property type="match status" value="1"/>
</dbReference>
<evidence type="ECO:0000259" key="2">
    <source>
        <dbReference type="Pfam" id="PF23247"/>
    </source>
</evidence>
<dbReference type="Pfam" id="PF23247">
    <property type="entry name" value="LRR_RPS2"/>
    <property type="match status" value="1"/>
</dbReference>
<evidence type="ECO:0000256" key="1">
    <source>
        <dbReference type="ARBA" id="ARBA00022737"/>
    </source>
</evidence>
<gene>
    <name evidence="4" type="ORF">URODEC1_LOCUS59645</name>
</gene>